<gene>
    <name evidence="3" type="ORF">U6A24_19325</name>
</gene>
<dbReference type="Proteomes" id="UP001327027">
    <property type="component" value="Unassembled WGS sequence"/>
</dbReference>
<accession>A0ABU6A0F4</accession>
<feature type="coiled-coil region" evidence="1">
    <location>
        <begin position="89"/>
        <end position="147"/>
    </location>
</feature>
<keyword evidence="4" id="KW-1185">Reference proteome</keyword>
<evidence type="ECO:0000313" key="4">
    <source>
        <dbReference type="Proteomes" id="UP001327027"/>
    </source>
</evidence>
<evidence type="ECO:0000256" key="1">
    <source>
        <dbReference type="SAM" id="Coils"/>
    </source>
</evidence>
<name>A0ABU6A0F4_9FLAO</name>
<feature type="domain" description="DUF4296" evidence="2">
    <location>
        <begin position="26"/>
        <end position="108"/>
    </location>
</feature>
<dbReference type="EMBL" id="JAYKLX010000009">
    <property type="protein sequence ID" value="MEB3347637.1"/>
    <property type="molecule type" value="Genomic_DNA"/>
</dbReference>
<dbReference type="Pfam" id="PF14129">
    <property type="entry name" value="DUF4296"/>
    <property type="match status" value="1"/>
</dbReference>
<dbReference type="InterPro" id="IPR025381">
    <property type="entry name" value="DUF4296"/>
</dbReference>
<dbReference type="RefSeq" id="WP_324181661.1">
    <property type="nucleotide sequence ID" value="NZ_BAABAW010000014.1"/>
</dbReference>
<dbReference type="PROSITE" id="PS51257">
    <property type="entry name" value="PROKAR_LIPOPROTEIN"/>
    <property type="match status" value="1"/>
</dbReference>
<protein>
    <submittedName>
        <fullName evidence="3">DUF4296 domain-containing protein</fullName>
    </submittedName>
</protein>
<organism evidence="3 4">
    <name type="scientific">Aquimarina gracilis</name>
    <dbReference type="NCBI Taxonomy" id="874422"/>
    <lineage>
        <taxon>Bacteria</taxon>
        <taxon>Pseudomonadati</taxon>
        <taxon>Bacteroidota</taxon>
        <taxon>Flavobacteriia</taxon>
        <taxon>Flavobacteriales</taxon>
        <taxon>Flavobacteriaceae</taxon>
        <taxon>Aquimarina</taxon>
    </lineage>
</organism>
<proteinExistence type="predicted"/>
<evidence type="ECO:0000259" key="2">
    <source>
        <dbReference type="Pfam" id="PF14129"/>
    </source>
</evidence>
<sequence length="167" mass="19663">MIKKNIYFVIVLIVFSCQSIEKPEKPEVFIEEDKMVEILTDMAFIKATKTSYRKVLETKKINPENYILNKHDIDSAVFSQNNIWYTSQLEKYEEIFKRVKANLETSKNKYEKLKIKEDSIKKVKDSIKKAKDTLNSKKEKVSNIEKGINEEIEKAKAKRFKNSSENE</sequence>
<reference evidence="3 4" key="1">
    <citation type="journal article" date="2013" name="Int. J. Syst. Evol. Microbiol.">
        <title>Aquimarina gracilis sp. nov., isolated from the gut microflora of a mussel, Mytilus coruscus, and emended description of Aquimarina spongiae.</title>
        <authorList>
            <person name="Park S.C."/>
            <person name="Choe H.N."/>
            <person name="Baik K.S."/>
            <person name="Seong C.N."/>
        </authorList>
    </citation>
    <scope>NUCLEOTIDE SEQUENCE [LARGE SCALE GENOMIC DNA]</scope>
    <source>
        <strain evidence="3 4">PSC32</strain>
    </source>
</reference>
<evidence type="ECO:0000313" key="3">
    <source>
        <dbReference type="EMBL" id="MEB3347637.1"/>
    </source>
</evidence>
<comment type="caution">
    <text evidence="3">The sequence shown here is derived from an EMBL/GenBank/DDBJ whole genome shotgun (WGS) entry which is preliminary data.</text>
</comment>
<keyword evidence="1" id="KW-0175">Coiled coil</keyword>